<dbReference type="EMBL" id="OFSM01000013">
    <property type="protein sequence ID" value="SOY29991.1"/>
    <property type="molecule type" value="Genomic_DNA"/>
</dbReference>
<gene>
    <name evidence="2" type="ORF">AMURIS_02712</name>
</gene>
<feature type="compositionally biased region" description="Basic and acidic residues" evidence="1">
    <location>
        <begin position="283"/>
        <end position="302"/>
    </location>
</feature>
<proteinExistence type="predicted"/>
<evidence type="ECO:0000256" key="1">
    <source>
        <dbReference type="SAM" id="MobiDB-lite"/>
    </source>
</evidence>
<dbReference type="Proteomes" id="UP000236311">
    <property type="component" value="Unassembled WGS sequence"/>
</dbReference>
<dbReference type="AlphaFoldDB" id="A0A2K4ZHQ9"/>
<dbReference type="InterPro" id="IPR043737">
    <property type="entry name" value="DUF5682"/>
</dbReference>
<feature type="region of interest" description="Disordered" evidence="1">
    <location>
        <begin position="273"/>
        <end position="311"/>
    </location>
</feature>
<dbReference type="Pfam" id="PF18934">
    <property type="entry name" value="DUF5682"/>
    <property type="match status" value="1"/>
</dbReference>
<reference evidence="2 3" key="1">
    <citation type="submission" date="2018-01" db="EMBL/GenBank/DDBJ databases">
        <authorList>
            <person name="Gaut B.S."/>
            <person name="Morton B.R."/>
            <person name="Clegg M.T."/>
            <person name="Duvall M.R."/>
        </authorList>
    </citation>
    <scope>NUCLEOTIDE SEQUENCE [LARGE SCALE GENOMIC DNA]</scope>
    <source>
        <strain evidence="2">GP69</strain>
    </source>
</reference>
<name>A0A2K4ZHQ9_9FIRM</name>
<protein>
    <submittedName>
        <fullName evidence="2">Uncharacterized protein</fullName>
    </submittedName>
</protein>
<dbReference type="OrthoDB" id="9768066at2"/>
<accession>A0A2K4ZHQ9</accession>
<evidence type="ECO:0000313" key="2">
    <source>
        <dbReference type="EMBL" id="SOY29991.1"/>
    </source>
</evidence>
<keyword evidence="3" id="KW-1185">Reference proteome</keyword>
<organism evidence="2 3">
    <name type="scientific">Acetatifactor muris</name>
    <dbReference type="NCBI Taxonomy" id="879566"/>
    <lineage>
        <taxon>Bacteria</taxon>
        <taxon>Bacillati</taxon>
        <taxon>Bacillota</taxon>
        <taxon>Clostridia</taxon>
        <taxon>Lachnospirales</taxon>
        <taxon>Lachnospiraceae</taxon>
        <taxon>Acetatifactor</taxon>
    </lineage>
</organism>
<dbReference type="RefSeq" id="WP_103240071.1">
    <property type="nucleotide sequence ID" value="NZ_JANJZD010000012.1"/>
</dbReference>
<sequence length="837" mass="93990">MERILRSEKMAEIILLPVRHHSPACAYHISRTIEKILPSVILVEGPENAGPLIPVMVHEETKAPFAIYYSYHDESGVLSEEKERYKCYYPFLDYSPELAALREGKKYGIDTAFIDLSYGDILAASQAGKGLLKEEEEKSNYNDDYLLSRNEYLKRLCEKAGLRSFDEFWEKYFELNGLAEESEKWFDNLLTYCALARENTPEESLEEEGCLARERFMAERIREYASRKAGTEEIVLVVTGGFHTPGLRTLLGGQTDGAVIMACGKAGGNAGSDSVIAENRSSGQEKSRKAGKKSGKEGRKEANSPSGRVPAKDQGVYLMPYSMEAADALNGYASGMPFPGFYQKIWAGIPESDTPYKDAVLDLIVSSGKETRRKEGYLSTYDEICACSMADGLAGLRGKREPGAYELLDAVLASFVKGEYTIATDTPLRILRKQMTGRAVGALCSQADVPPVIHDFEAQCRKFGIKTGSTLEAESTLSIFSNKKHRLQSMFYHRMVWLNTTFARKIKGPNLQLKKDRNLMREIWKYKWSAQVNSSLIEVSVYGATIEEAAISLVREELKKDLGAKESVLLLTRVFEMGLREQMQAVYDRVHEQMMGDTDFYSLAEAVRSLLMMEELGPLYGTKLEFESLIHLGCRKMITLLPSMTGIKDEDLNGCMNALKLLYQITGRDEAAYGQERESYFAVLEKMTYDSGIHAGLNGCIQGILYGSGRETAEAVENACRGYLSGTKEQLIHTAQFFKGLFFTARDLVFIGDTFIRMLDEFYGRVTEEEFMELLPELRMAFTYFTPRETDKIAAAAAGLHGKGGKDILERTEVYPDWYAYGKETDEYVKARMESVN</sequence>
<evidence type="ECO:0000313" key="3">
    <source>
        <dbReference type="Proteomes" id="UP000236311"/>
    </source>
</evidence>